<evidence type="ECO:0000259" key="2">
    <source>
        <dbReference type="Pfam" id="PF01757"/>
    </source>
</evidence>
<accession>A0ABP5JLM7</accession>
<keyword evidence="1" id="KW-1133">Transmembrane helix</keyword>
<dbReference type="Proteomes" id="UP001500575">
    <property type="component" value="Unassembled WGS sequence"/>
</dbReference>
<protein>
    <recommendedName>
        <fullName evidence="2">Acyltransferase 3 domain-containing protein</fullName>
    </recommendedName>
</protein>
<organism evidence="3 4">
    <name type="scientific">Nocardioides bigeumensis</name>
    <dbReference type="NCBI Taxonomy" id="433657"/>
    <lineage>
        <taxon>Bacteria</taxon>
        <taxon>Bacillati</taxon>
        <taxon>Actinomycetota</taxon>
        <taxon>Actinomycetes</taxon>
        <taxon>Propionibacteriales</taxon>
        <taxon>Nocardioidaceae</taxon>
        <taxon>Nocardioides</taxon>
    </lineage>
</organism>
<dbReference type="PANTHER" id="PTHR23028:SF53">
    <property type="entry name" value="ACYL_TRANSF_3 DOMAIN-CONTAINING PROTEIN"/>
    <property type="match status" value="1"/>
</dbReference>
<dbReference type="PANTHER" id="PTHR23028">
    <property type="entry name" value="ACETYLTRANSFERASE"/>
    <property type="match status" value="1"/>
</dbReference>
<reference evidence="4" key="1">
    <citation type="journal article" date="2019" name="Int. J. Syst. Evol. Microbiol.">
        <title>The Global Catalogue of Microorganisms (GCM) 10K type strain sequencing project: providing services to taxonomists for standard genome sequencing and annotation.</title>
        <authorList>
            <consortium name="The Broad Institute Genomics Platform"/>
            <consortium name="The Broad Institute Genome Sequencing Center for Infectious Disease"/>
            <person name="Wu L."/>
            <person name="Ma J."/>
        </authorList>
    </citation>
    <scope>NUCLEOTIDE SEQUENCE [LARGE SCALE GENOMIC DNA]</scope>
    <source>
        <strain evidence="4">JCM 16021</strain>
    </source>
</reference>
<evidence type="ECO:0000256" key="1">
    <source>
        <dbReference type="SAM" id="Phobius"/>
    </source>
</evidence>
<comment type="caution">
    <text evidence="3">The sequence shown here is derived from an EMBL/GenBank/DDBJ whole genome shotgun (WGS) entry which is preliminary data.</text>
</comment>
<evidence type="ECO:0000313" key="4">
    <source>
        <dbReference type="Proteomes" id="UP001500575"/>
    </source>
</evidence>
<dbReference type="Pfam" id="PF01757">
    <property type="entry name" value="Acyl_transf_3"/>
    <property type="match status" value="1"/>
</dbReference>
<name>A0ABP5JLM7_9ACTN</name>
<keyword evidence="1" id="KW-0472">Membrane</keyword>
<keyword evidence="4" id="KW-1185">Reference proteome</keyword>
<dbReference type="EMBL" id="BAAAQQ010000002">
    <property type="protein sequence ID" value="GAA2116891.1"/>
    <property type="molecule type" value="Genomic_DNA"/>
</dbReference>
<dbReference type="InterPro" id="IPR002656">
    <property type="entry name" value="Acyl_transf_3_dom"/>
</dbReference>
<keyword evidence="1" id="KW-0812">Transmembrane</keyword>
<evidence type="ECO:0000313" key="3">
    <source>
        <dbReference type="EMBL" id="GAA2116891.1"/>
    </source>
</evidence>
<feature type="transmembrane region" description="Helical" evidence="1">
    <location>
        <begin position="29"/>
        <end position="52"/>
    </location>
</feature>
<dbReference type="InterPro" id="IPR050879">
    <property type="entry name" value="Acyltransferase_3"/>
</dbReference>
<proteinExistence type="predicted"/>
<sequence>MRRVPALDGLRGIALILVVVTHFDRDNLTLGGVMGVKMFFALSGFLIMTLLLDEQAATAG</sequence>
<feature type="domain" description="Acyltransferase 3" evidence="2">
    <location>
        <begin position="5"/>
        <end position="48"/>
    </location>
</feature>
<gene>
    <name evidence="3" type="ORF">GCM10009843_07460</name>
</gene>